<evidence type="ECO:0000256" key="1">
    <source>
        <dbReference type="SAM" id="MobiDB-lite"/>
    </source>
</evidence>
<feature type="non-terminal residue" evidence="3">
    <location>
        <position position="86"/>
    </location>
</feature>
<reference evidence="3 4" key="1">
    <citation type="journal article" date="2012" name="Genome Biol.">
        <title>Genome and low-iron response of an oceanic diatom adapted to chronic iron limitation.</title>
        <authorList>
            <person name="Lommer M."/>
            <person name="Specht M."/>
            <person name="Roy A.S."/>
            <person name="Kraemer L."/>
            <person name="Andreson R."/>
            <person name="Gutowska M.A."/>
            <person name="Wolf J."/>
            <person name="Bergner S.V."/>
            <person name="Schilhabel M.B."/>
            <person name="Klostermeier U.C."/>
            <person name="Beiko R.G."/>
            <person name="Rosenstiel P."/>
            <person name="Hippler M."/>
            <person name="Laroche J."/>
        </authorList>
    </citation>
    <scope>NUCLEOTIDE SEQUENCE [LARGE SCALE GENOMIC DNA]</scope>
    <source>
        <strain evidence="3 4">CCMP1005</strain>
    </source>
</reference>
<evidence type="ECO:0000256" key="2">
    <source>
        <dbReference type="SAM" id="SignalP"/>
    </source>
</evidence>
<feature type="region of interest" description="Disordered" evidence="1">
    <location>
        <begin position="45"/>
        <end position="86"/>
    </location>
</feature>
<sequence length="86" mass="8914">MKLQLLCMGAVVLIQSAFVAPHEVPSFRGVSLLDDAKDAAAAAVAPVKPAETDAPEKKDELADETEERRGGRRGAAAVEADVEAAA</sequence>
<keyword evidence="4" id="KW-1185">Reference proteome</keyword>
<dbReference type="EMBL" id="AGNL01024957">
    <property type="protein sequence ID" value="EJK58540.1"/>
    <property type="molecule type" value="Genomic_DNA"/>
</dbReference>
<feature type="compositionally biased region" description="Low complexity" evidence="1">
    <location>
        <begin position="74"/>
        <end position="86"/>
    </location>
</feature>
<feature type="chain" id="PRO_5003840709" description="RxLR effector protein" evidence="2">
    <location>
        <begin position="22"/>
        <end position="86"/>
    </location>
</feature>
<accession>K0RZP6</accession>
<protein>
    <recommendedName>
        <fullName evidence="5">RxLR effector protein</fullName>
    </recommendedName>
</protein>
<evidence type="ECO:0008006" key="5">
    <source>
        <dbReference type="Google" id="ProtNLM"/>
    </source>
</evidence>
<feature type="compositionally biased region" description="Basic and acidic residues" evidence="1">
    <location>
        <begin position="50"/>
        <end position="60"/>
    </location>
</feature>
<gene>
    <name evidence="3" type="ORF">THAOC_21326</name>
</gene>
<evidence type="ECO:0000313" key="3">
    <source>
        <dbReference type="EMBL" id="EJK58540.1"/>
    </source>
</evidence>
<proteinExistence type="predicted"/>
<dbReference type="Proteomes" id="UP000266841">
    <property type="component" value="Unassembled WGS sequence"/>
</dbReference>
<organism evidence="3 4">
    <name type="scientific">Thalassiosira oceanica</name>
    <name type="common">Marine diatom</name>
    <dbReference type="NCBI Taxonomy" id="159749"/>
    <lineage>
        <taxon>Eukaryota</taxon>
        <taxon>Sar</taxon>
        <taxon>Stramenopiles</taxon>
        <taxon>Ochrophyta</taxon>
        <taxon>Bacillariophyta</taxon>
        <taxon>Coscinodiscophyceae</taxon>
        <taxon>Thalassiosirophycidae</taxon>
        <taxon>Thalassiosirales</taxon>
        <taxon>Thalassiosiraceae</taxon>
        <taxon>Thalassiosira</taxon>
    </lineage>
</organism>
<evidence type="ECO:0000313" key="4">
    <source>
        <dbReference type="Proteomes" id="UP000266841"/>
    </source>
</evidence>
<keyword evidence="2" id="KW-0732">Signal</keyword>
<dbReference type="AlphaFoldDB" id="K0RZP6"/>
<feature type="signal peptide" evidence="2">
    <location>
        <begin position="1"/>
        <end position="21"/>
    </location>
</feature>
<name>K0RZP6_THAOC</name>
<comment type="caution">
    <text evidence="3">The sequence shown here is derived from an EMBL/GenBank/DDBJ whole genome shotgun (WGS) entry which is preliminary data.</text>
</comment>